<gene>
    <name evidence="1" type="ORF">ECANGB1_226</name>
</gene>
<comment type="caution">
    <text evidence="1">The sequence shown here is derived from an EMBL/GenBank/DDBJ whole genome shotgun (WGS) entry which is preliminary data.</text>
</comment>
<organism evidence="1 2">
    <name type="scientific">Enterospora canceri</name>
    <dbReference type="NCBI Taxonomy" id="1081671"/>
    <lineage>
        <taxon>Eukaryota</taxon>
        <taxon>Fungi</taxon>
        <taxon>Fungi incertae sedis</taxon>
        <taxon>Microsporidia</taxon>
        <taxon>Enterocytozoonidae</taxon>
        <taxon>Enterospora</taxon>
    </lineage>
</organism>
<keyword evidence="2" id="KW-1185">Reference proteome</keyword>
<dbReference type="VEuPathDB" id="MicrosporidiaDB:ECANGB1_226"/>
<sequence length="232" mass="26666">MREEVLKLLSGYEVVDIDVHTELFMRMNKAQIINNVRTKYTDRKSGEFHELDYDSFSTVYENKKTKWLVNRIKDLECRAFLKFAPVAMDTTESRTGVIQKVTENRNVTKMTEMEMSLFVNASESNMIRAFSDDGLIGMWSMGGNSGNGLIEIGNGKLEDISVGGNQVKMKFRLSDWKEHSDVVAEFRRAGESTKVELSFSRVPISEEEGVRCFWKERVIGMICRIFNCVIRV</sequence>
<proteinExistence type="predicted"/>
<protein>
    <submittedName>
        <fullName evidence="1">Uncharacterized protein</fullName>
    </submittedName>
</protein>
<name>A0A1Y1S8A0_9MICR</name>
<dbReference type="EMBL" id="LWDP01000012">
    <property type="protein sequence ID" value="ORD94669.1"/>
    <property type="molecule type" value="Genomic_DNA"/>
</dbReference>
<reference evidence="1 2" key="1">
    <citation type="journal article" date="2017" name="Environ. Microbiol.">
        <title>Decay of the glycolytic pathway and adaptation to intranuclear parasitism within Enterocytozoonidae microsporidia.</title>
        <authorList>
            <person name="Wiredu Boakye D."/>
            <person name="Jaroenlak P."/>
            <person name="Prachumwat A."/>
            <person name="Williams T.A."/>
            <person name="Bateman K.S."/>
            <person name="Itsathitphaisarn O."/>
            <person name="Sritunyalucksana K."/>
            <person name="Paszkiewicz K.H."/>
            <person name="Moore K.A."/>
            <person name="Stentiford G.D."/>
            <person name="Williams B.A."/>
        </authorList>
    </citation>
    <scope>NUCLEOTIDE SEQUENCE [LARGE SCALE GENOMIC DNA]</scope>
    <source>
        <strain evidence="1 2">GB1</strain>
    </source>
</reference>
<evidence type="ECO:0000313" key="1">
    <source>
        <dbReference type="EMBL" id="ORD94669.1"/>
    </source>
</evidence>
<dbReference type="AlphaFoldDB" id="A0A1Y1S8A0"/>
<evidence type="ECO:0000313" key="2">
    <source>
        <dbReference type="Proteomes" id="UP000192639"/>
    </source>
</evidence>
<dbReference type="Proteomes" id="UP000192639">
    <property type="component" value="Unassembled WGS sequence"/>
</dbReference>
<accession>A0A1Y1S8A0</accession>
<dbReference type="OrthoDB" id="2195579at2759"/>